<evidence type="ECO:0000313" key="6">
    <source>
        <dbReference type="Proteomes" id="UP000002280"/>
    </source>
</evidence>
<dbReference type="Pfam" id="PF05461">
    <property type="entry name" value="ApoL"/>
    <property type="match status" value="1"/>
</dbReference>
<reference evidence="5 6" key="1">
    <citation type="journal article" date="2007" name="Nature">
        <title>Genome of the marsupial Monodelphis domestica reveals innovation in non-coding sequences.</title>
        <authorList>
            <person name="Mikkelsen T.S."/>
            <person name="Wakefield M.J."/>
            <person name="Aken B."/>
            <person name="Amemiya C.T."/>
            <person name="Chang J.L."/>
            <person name="Duke S."/>
            <person name="Garber M."/>
            <person name="Gentles A.J."/>
            <person name="Goodstadt L."/>
            <person name="Heger A."/>
            <person name="Jurka J."/>
            <person name="Kamal M."/>
            <person name="Mauceli E."/>
            <person name="Searle S.M."/>
            <person name="Sharpe T."/>
            <person name="Baker M.L."/>
            <person name="Batzer M.A."/>
            <person name="Benos P.V."/>
            <person name="Belov K."/>
            <person name="Clamp M."/>
            <person name="Cook A."/>
            <person name="Cuff J."/>
            <person name="Das R."/>
            <person name="Davidow L."/>
            <person name="Deakin J.E."/>
            <person name="Fazzari M.J."/>
            <person name="Glass J.L."/>
            <person name="Grabherr M."/>
            <person name="Greally J.M."/>
            <person name="Gu W."/>
            <person name="Hore T.A."/>
            <person name="Huttley G.A."/>
            <person name="Kleber M."/>
            <person name="Jirtle R.L."/>
            <person name="Koina E."/>
            <person name="Lee J.T."/>
            <person name="Mahony S."/>
            <person name="Marra M.A."/>
            <person name="Miller R.D."/>
            <person name="Nicholls R.D."/>
            <person name="Oda M."/>
            <person name="Papenfuss A.T."/>
            <person name="Parra Z.E."/>
            <person name="Pollock D.D."/>
            <person name="Ray D.A."/>
            <person name="Schein J.E."/>
            <person name="Speed T.P."/>
            <person name="Thompson K."/>
            <person name="VandeBerg J.L."/>
            <person name="Wade C.M."/>
            <person name="Walker J.A."/>
            <person name="Waters P.D."/>
            <person name="Webber C."/>
            <person name="Weidman J.R."/>
            <person name="Xie X."/>
            <person name="Zody M.C."/>
            <person name="Baldwin J."/>
            <person name="Abdouelleil A."/>
            <person name="Abdulkadir J."/>
            <person name="Abebe A."/>
            <person name="Abera B."/>
            <person name="Abreu J."/>
            <person name="Acer S.C."/>
            <person name="Aftuck L."/>
            <person name="Alexander A."/>
            <person name="An P."/>
            <person name="Anderson E."/>
            <person name="Anderson S."/>
            <person name="Arachi H."/>
            <person name="Azer M."/>
            <person name="Bachantsang P."/>
            <person name="Barry A."/>
            <person name="Bayul T."/>
            <person name="Berlin A."/>
            <person name="Bessette D."/>
            <person name="Bloom T."/>
            <person name="Bloom T."/>
            <person name="Boguslavskiy L."/>
            <person name="Bonnet C."/>
            <person name="Boukhgalter B."/>
            <person name="Bourzgui I."/>
            <person name="Brown A."/>
            <person name="Cahill P."/>
            <person name="Channer S."/>
            <person name="Cheshatsang Y."/>
            <person name="Chuda L."/>
            <person name="Citroen M."/>
            <person name="Collymore A."/>
            <person name="Cooke P."/>
            <person name="Costello M."/>
            <person name="D'Aco K."/>
            <person name="Daza R."/>
            <person name="De Haan G."/>
            <person name="DeGray S."/>
            <person name="DeMaso C."/>
            <person name="Dhargay N."/>
            <person name="Dooley K."/>
            <person name="Dooley E."/>
            <person name="Doricent M."/>
            <person name="Dorje P."/>
            <person name="Dorjee K."/>
            <person name="Dupes A."/>
            <person name="Elong R."/>
            <person name="Falk J."/>
            <person name="Farina A."/>
            <person name="Faro S."/>
            <person name="Ferguson D."/>
            <person name="Fisher S."/>
            <person name="Foley C.D."/>
            <person name="Franke A."/>
            <person name="Friedrich D."/>
            <person name="Gadbois L."/>
            <person name="Gearin G."/>
            <person name="Gearin C.R."/>
            <person name="Giannoukos G."/>
            <person name="Goode T."/>
            <person name="Graham J."/>
            <person name="Grandbois E."/>
            <person name="Grewal S."/>
            <person name="Gyaltsen K."/>
            <person name="Hafez N."/>
            <person name="Hagos B."/>
            <person name="Hall J."/>
            <person name="Henson C."/>
            <person name="Hollinger A."/>
            <person name="Honan T."/>
            <person name="Huard M.D."/>
            <person name="Hughes L."/>
            <person name="Hurhula B."/>
            <person name="Husby M.E."/>
            <person name="Kamat A."/>
            <person name="Kanga B."/>
            <person name="Kashin S."/>
            <person name="Khazanovich D."/>
            <person name="Kisner P."/>
            <person name="Lance K."/>
            <person name="Lara M."/>
            <person name="Lee W."/>
            <person name="Lennon N."/>
            <person name="Letendre F."/>
            <person name="LeVine R."/>
            <person name="Lipovsky A."/>
            <person name="Liu X."/>
            <person name="Liu J."/>
            <person name="Liu S."/>
            <person name="Lokyitsang T."/>
            <person name="Lokyitsang Y."/>
            <person name="Lubonja R."/>
            <person name="Lui A."/>
            <person name="MacDonald P."/>
            <person name="Magnisalis V."/>
            <person name="Maru K."/>
            <person name="Matthews C."/>
            <person name="McCusker W."/>
            <person name="McDonough S."/>
            <person name="Mehta T."/>
            <person name="Meldrim J."/>
            <person name="Meneus L."/>
            <person name="Mihai O."/>
            <person name="Mihalev A."/>
            <person name="Mihova T."/>
            <person name="Mittelman R."/>
            <person name="Mlenga V."/>
            <person name="Montmayeur A."/>
            <person name="Mulrain L."/>
            <person name="Navidi A."/>
            <person name="Naylor J."/>
            <person name="Negash T."/>
            <person name="Nguyen T."/>
            <person name="Nguyen N."/>
            <person name="Nicol R."/>
            <person name="Norbu C."/>
            <person name="Norbu N."/>
            <person name="Novod N."/>
            <person name="O'Neill B."/>
            <person name="Osman S."/>
            <person name="Markiewicz E."/>
            <person name="Oyono O.L."/>
            <person name="Patti C."/>
            <person name="Phunkhang P."/>
            <person name="Pierre F."/>
            <person name="Priest M."/>
            <person name="Raghuraman S."/>
            <person name="Rege F."/>
            <person name="Reyes R."/>
            <person name="Rise C."/>
            <person name="Rogov P."/>
            <person name="Ross K."/>
            <person name="Ryan E."/>
            <person name="Settipalli S."/>
            <person name="Shea T."/>
            <person name="Sherpa N."/>
            <person name="Shi L."/>
            <person name="Shih D."/>
            <person name="Sparrow T."/>
            <person name="Spaulding J."/>
            <person name="Stalker J."/>
            <person name="Stange-Thomann N."/>
            <person name="Stavropoulos S."/>
            <person name="Stone C."/>
            <person name="Strader C."/>
            <person name="Tesfaye S."/>
            <person name="Thomson T."/>
            <person name="Thoulutsang Y."/>
            <person name="Thoulutsang D."/>
            <person name="Topham K."/>
            <person name="Topping I."/>
            <person name="Tsamla T."/>
            <person name="Vassiliev H."/>
            <person name="Vo A."/>
            <person name="Wangchuk T."/>
            <person name="Wangdi T."/>
            <person name="Weiand M."/>
            <person name="Wilkinson J."/>
            <person name="Wilson A."/>
            <person name="Yadav S."/>
            <person name="Young G."/>
            <person name="Yu Q."/>
            <person name="Zembek L."/>
            <person name="Zhong D."/>
            <person name="Zimmer A."/>
            <person name="Zwirko Z."/>
            <person name="Jaffe D.B."/>
            <person name="Alvarez P."/>
            <person name="Brockman W."/>
            <person name="Butler J."/>
            <person name="Chin C."/>
            <person name="Gnerre S."/>
            <person name="MacCallum I."/>
            <person name="Graves J.A."/>
            <person name="Ponting C.P."/>
            <person name="Breen M."/>
            <person name="Samollow P.B."/>
            <person name="Lander E.S."/>
            <person name="Lindblad-Toh K."/>
        </authorList>
    </citation>
    <scope>NUCLEOTIDE SEQUENCE [LARGE SCALE GENOMIC DNA]</scope>
</reference>
<feature type="transmembrane region" description="Helical" evidence="4">
    <location>
        <begin position="213"/>
        <end position="235"/>
    </location>
</feature>
<comment type="similarity">
    <text evidence="1">Belongs to the apolipoprotein L family.</text>
</comment>
<dbReference type="PANTHER" id="PTHR14096:SF27">
    <property type="entry name" value="APOLIPOPROTEIN L2"/>
    <property type="match status" value="1"/>
</dbReference>
<dbReference type="GO" id="GO:0005576">
    <property type="term" value="C:extracellular region"/>
    <property type="evidence" value="ECO:0007669"/>
    <property type="project" value="InterPro"/>
</dbReference>
<dbReference type="InParanoid" id="F6RAU7"/>
<dbReference type="Ensembl" id="ENSMODT00000037871.2">
    <property type="protein sequence ID" value="ENSMODP00000036281.2"/>
    <property type="gene ID" value="ENSMODG00000024931.3"/>
</dbReference>
<keyword evidence="6" id="KW-1185">Reference proteome</keyword>
<feature type="compositionally biased region" description="Basic and acidic residues" evidence="3">
    <location>
        <begin position="130"/>
        <end position="151"/>
    </location>
</feature>
<reference evidence="5" key="3">
    <citation type="submission" date="2025-09" db="UniProtKB">
        <authorList>
            <consortium name="Ensembl"/>
        </authorList>
    </citation>
    <scope>IDENTIFICATION</scope>
</reference>
<accession>F6RAU7</accession>
<dbReference type="GeneTree" id="ENSGT01030000234599"/>
<organism evidence="5 6">
    <name type="scientific">Monodelphis domestica</name>
    <name type="common">Gray short-tailed opossum</name>
    <dbReference type="NCBI Taxonomy" id="13616"/>
    <lineage>
        <taxon>Eukaryota</taxon>
        <taxon>Metazoa</taxon>
        <taxon>Chordata</taxon>
        <taxon>Craniata</taxon>
        <taxon>Vertebrata</taxon>
        <taxon>Euteleostomi</taxon>
        <taxon>Mammalia</taxon>
        <taxon>Metatheria</taxon>
        <taxon>Didelphimorphia</taxon>
        <taxon>Didelphidae</taxon>
        <taxon>Monodelphis</taxon>
    </lineage>
</organism>
<keyword evidence="4" id="KW-0812">Transmembrane</keyword>
<dbReference type="PANTHER" id="PTHR14096">
    <property type="entry name" value="APOLIPOPROTEIN L"/>
    <property type="match status" value="1"/>
</dbReference>
<dbReference type="Proteomes" id="UP000002280">
    <property type="component" value="Chromosome 8"/>
</dbReference>
<dbReference type="STRING" id="13616.ENSMODP00000036281"/>
<dbReference type="GO" id="GO:0042157">
    <property type="term" value="P:lipoprotein metabolic process"/>
    <property type="evidence" value="ECO:0007669"/>
    <property type="project" value="InterPro"/>
</dbReference>
<evidence type="ECO:0000313" key="5">
    <source>
        <dbReference type="Ensembl" id="ENSMODP00000036281.2"/>
    </source>
</evidence>
<dbReference type="HOGENOM" id="CLU_046288_1_0_1"/>
<keyword evidence="4" id="KW-0472">Membrane</keyword>
<feature type="coiled-coil region" evidence="2">
    <location>
        <begin position="400"/>
        <end position="430"/>
    </location>
</feature>
<feature type="region of interest" description="Disordered" evidence="3">
    <location>
        <begin position="130"/>
        <end position="157"/>
    </location>
</feature>
<proteinExistence type="inferred from homology"/>
<sequence length="438" mass="49402">MSFPLWDLYTSRLLVLPSSLGLPEREWYPWAHWHQPPAVPCHGTVSIYLDKMHLHNVFLTFYVPSSWPEMDDFEEFWVSKSREDVNQLLSDDQAWEKFVAEWAFMRNNADYLGYPVTVIKADALKMESLEDPDKITDDPDKVTDDPDKITDDPDENMDNFDENMAFEKMEHELDMFLCKYPRLKLELEKYIQNLYSTADNIDEIHKDCTITNVVAGSTGVVSGILTIMGIALAPVTAGGSLALSITGIGLGAAATVTGVSAGIIDHVNDLKGRKLLSEVEGNTNANVAEKVLFKEASKLFSTLNKHSQIFKDFDNHWKAFQVTKTNPHLMEASHRLMTGAQISSKNRRQINKAFRGTTLALTKQGRIQSATLAGASILVDVTNIVKDSMHLSNGAKTTTAMKLREYAQALEKKLEELSNHFEKLQKMKIQYNLLSRWP</sequence>
<evidence type="ECO:0000256" key="2">
    <source>
        <dbReference type="SAM" id="Coils"/>
    </source>
</evidence>
<feature type="transmembrane region" description="Helical" evidence="4">
    <location>
        <begin position="241"/>
        <end position="264"/>
    </location>
</feature>
<dbReference type="InterPro" id="IPR008405">
    <property type="entry name" value="ApoL"/>
</dbReference>
<evidence type="ECO:0000256" key="1">
    <source>
        <dbReference type="ARBA" id="ARBA00010090"/>
    </source>
</evidence>
<keyword evidence="4" id="KW-1133">Transmembrane helix</keyword>
<dbReference type="Bgee" id="ENSMODG00000024931">
    <property type="expression patterns" value="Expressed in spermatocyte and 6 other cell types or tissues"/>
</dbReference>
<dbReference type="AlphaFoldDB" id="F6RAU7"/>
<evidence type="ECO:0000256" key="3">
    <source>
        <dbReference type="SAM" id="MobiDB-lite"/>
    </source>
</evidence>
<reference evidence="5" key="2">
    <citation type="submission" date="2025-08" db="UniProtKB">
        <authorList>
            <consortium name="Ensembl"/>
        </authorList>
    </citation>
    <scope>IDENTIFICATION</scope>
</reference>
<dbReference type="GO" id="GO:0006869">
    <property type="term" value="P:lipid transport"/>
    <property type="evidence" value="ECO:0007669"/>
    <property type="project" value="InterPro"/>
</dbReference>
<protein>
    <submittedName>
        <fullName evidence="5">Apolipoprotein L6-like</fullName>
    </submittedName>
</protein>
<name>F6RAU7_MONDO</name>
<dbReference type="GO" id="GO:0008289">
    <property type="term" value="F:lipid binding"/>
    <property type="evidence" value="ECO:0000318"/>
    <property type="project" value="GO_Central"/>
</dbReference>
<evidence type="ECO:0000256" key="4">
    <source>
        <dbReference type="SAM" id="Phobius"/>
    </source>
</evidence>
<dbReference type="eggNOG" id="ENOG502RZGU">
    <property type="taxonomic scope" value="Eukaryota"/>
</dbReference>
<keyword evidence="2" id="KW-0175">Coiled coil</keyword>